<dbReference type="InterPro" id="IPR020103">
    <property type="entry name" value="PsdUridine_synth_cat_dom_sf"/>
</dbReference>
<dbReference type="InterPro" id="IPR020095">
    <property type="entry name" value="PsdUridine_synth_TruA_C"/>
</dbReference>
<dbReference type="InterPro" id="IPR041708">
    <property type="entry name" value="PUS1/PUS2-like"/>
</dbReference>
<evidence type="ECO:0000313" key="13">
    <source>
        <dbReference type="EMBL" id="GAA0165036.1"/>
    </source>
</evidence>
<feature type="domain" description="Pseudouridine synthase I TruA alpha/beta" evidence="12">
    <location>
        <begin position="319"/>
        <end position="423"/>
    </location>
</feature>
<dbReference type="GO" id="GO:0006397">
    <property type="term" value="P:mRNA processing"/>
    <property type="evidence" value="ECO:0007669"/>
    <property type="project" value="UniProtKB-KW"/>
</dbReference>
<evidence type="ECO:0000256" key="11">
    <source>
        <dbReference type="SAM" id="MobiDB-lite"/>
    </source>
</evidence>
<keyword evidence="5" id="KW-0819">tRNA processing</keyword>
<sequence length="557" mass="61463">MDTENPKRPKPAAAASKRRKIALVFAYLGANYQGMQKNPGAKTIEADIFNALFLSGALHSLPHPNSFDWARSARTDKGVSAVGQVCSGRFYISPDGFIEKLNSNLPDQIRVFGFKRVPGAFNAQRFCDRRRYVYLVPVFALDGEAHGVGDGVCVECLGSGRNVGRVLGKMGNLLKRGREDGNSESSDDCVDGKFESGNFSKRGCVDGDFESGNLSKRGCEDGNFESGNLSINRCRDGNLESGNFSNSGGGLNQLRNEGECVSSLGNVVGDKLEEMKDGEEQHDESNVCCFNEDGGVVEGKKSEFCYGEKERERFNRVLRYYEGTHNFHNFTSRITAQDPSAKRYIVSFSANTTVTVDGIEFVKCEVVGQSFLLHQIRKMIGLAVVIMRGIAPETLIQTAFRKDVKINVPVAPEVGLYLDECFFTPYNKKWKDSHEEVSMKGYTKEAEDFKSKYIYPHIASTERKEGTVALWLHYLNHHNYPDLRIGACTGEEKAEPQDLLARSNNGSSSVLNIEVENECPRLNGSSGGNSTAENSVVKDVNDGENDAQNVEVKDTDQ</sequence>
<dbReference type="PANTHER" id="PTHR11142">
    <property type="entry name" value="PSEUDOURIDYLATE SYNTHASE"/>
    <property type="match status" value="1"/>
</dbReference>
<evidence type="ECO:0000259" key="12">
    <source>
        <dbReference type="Pfam" id="PF01416"/>
    </source>
</evidence>
<dbReference type="SUPFAM" id="SSF55120">
    <property type="entry name" value="Pseudouridine synthase"/>
    <property type="match status" value="1"/>
</dbReference>
<dbReference type="AlphaFoldDB" id="A0AAV3QPT6"/>
<evidence type="ECO:0000313" key="14">
    <source>
        <dbReference type="Proteomes" id="UP001454036"/>
    </source>
</evidence>
<dbReference type="InterPro" id="IPR020097">
    <property type="entry name" value="PsdUridine_synth_TruA_a/b_dom"/>
</dbReference>
<dbReference type="FunFam" id="3.30.70.660:FF:000002">
    <property type="entry name" value="tRNA pseudouridine synthase"/>
    <property type="match status" value="1"/>
</dbReference>
<evidence type="ECO:0000256" key="6">
    <source>
        <dbReference type="ARBA" id="ARBA00023235"/>
    </source>
</evidence>
<keyword evidence="14" id="KW-1185">Reference proteome</keyword>
<evidence type="ECO:0000256" key="7">
    <source>
        <dbReference type="ARBA" id="ARBA00023242"/>
    </source>
</evidence>
<dbReference type="GO" id="GO:0009982">
    <property type="term" value="F:pseudouridine synthase activity"/>
    <property type="evidence" value="ECO:0007669"/>
    <property type="project" value="InterPro"/>
</dbReference>
<evidence type="ECO:0000256" key="9">
    <source>
        <dbReference type="PIRSR" id="PIRSR641708-1"/>
    </source>
</evidence>
<evidence type="ECO:0000256" key="1">
    <source>
        <dbReference type="ARBA" id="ARBA00001166"/>
    </source>
</evidence>
<comment type="catalytic activity">
    <reaction evidence="8">
        <text>a uridine in tRNA = a pseudouridine in tRNA</text>
        <dbReference type="Rhea" id="RHEA:54572"/>
        <dbReference type="Rhea" id="RHEA-COMP:13339"/>
        <dbReference type="Rhea" id="RHEA-COMP:13934"/>
        <dbReference type="ChEBI" id="CHEBI:65314"/>
        <dbReference type="ChEBI" id="CHEBI:65315"/>
    </reaction>
</comment>
<dbReference type="InterPro" id="IPR001406">
    <property type="entry name" value="PsdUridine_synth_TruA"/>
</dbReference>
<keyword evidence="7" id="KW-0539">Nucleus</keyword>
<reference evidence="13 14" key="1">
    <citation type="submission" date="2024-01" db="EMBL/GenBank/DDBJ databases">
        <title>The complete chloroplast genome sequence of Lithospermum erythrorhizon: insights into the phylogenetic relationship among Boraginaceae species and the maternal lineages of purple gromwells.</title>
        <authorList>
            <person name="Okada T."/>
            <person name="Watanabe K."/>
        </authorList>
    </citation>
    <scope>NUCLEOTIDE SEQUENCE [LARGE SCALE GENOMIC DNA]</scope>
</reference>
<evidence type="ECO:0000256" key="2">
    <source>
        <dbReference type="ARBA" id="ARBA00004123"/>
    </source>
</evidence>
<dbReference type="PANTHER" id="PTHR11142:SF4">
    <property type="entry name" value="PSEUDOURIDYLATE SYNTHASE 1 HOMOLOG"/>
    <property type="match status" value="1"/>
</dbReference>
<feature type="region of interest" description="Disordered" evidence="11">
    <location>
        <begin position="511"/>
        <end position="557"/>
    </location>
</feature>
<comment type="subcellular location">
    <subcellularLocation>
        <location evidence="2">Nucleus</location>
    </subcellularLocation>
</comment>
<comment type="similarity">
    <text evidence="3">Belongs to the tRNA pseudouridine synthase TruA family.</text>
</comment>
<keyword evidence="6" id="KW-0413">Isomerase</keyword>
<feature type="binding site" evidence="10">
    <location>
        <position position="132"/>
    </location>
    <ligand>
        <name>substrate</name>
    </ligand>
</feature>
<dbReference type="InterPro" id="IPR020094">
    <property type="entry name" value="TruA/RsuA/RluB/E/F_N"/>
</dbReference>
<dbReference type="Pfam" id="PF01416">
    <property type="entry name" value="PseudoU_synth_1"/>
    <property type="match status" value="1"/>
</dbReference>
<accession>A0AAV3QPT6</accession>
<evidence type="ECO:0000256" key="4">
    <source>
        <dbReference type="ARBA" id="ARBA00022664"/>
    </source>
</evidence>
<evidence type="ECO:0000256" key="10">
    <source>
        <dbReference type="PIRSR" id="PIRSR641708-2"/>
    </source>
</evidence>
<dbReference type="GO" id="GO:0005634">
    <property type="term" value="C:nucleus"/>
    <property type="evidence" value="ECO:0007669"/>
    <property type="project" value="UniProtKB-SubCell"/>
</dbReference>
<feature type="active site" description="Nucleophile" evidence="9">
    <location>
        <position position="76"/>
    </location>
</feature>
<dbReference type="CDD" id="cd02568">
    <property type="entry name" value="PseudoU_synth_PUS1_PUS2"/>
    <property type="match status" value="1"/>
</dbReference>
<dbReference type="Gene3D" id="3.30.70.660">
    <property type="entry name" value="Pseudouridine synthase I, catalytic domain, C-terminal subdomain"/>
    <property type="match status" value="1"/>
</dbReference>
<protein>
    <recommendedName>
        <fullName evidence="12">Pseudouridine synthase I TruA alpha/beta domain-containing protein</fullName>
    </recommendedName>
</protein>
<comment type="catalytic activity">
    <reaction evidence="1">
        <text>a uridine in mRNA = a pseudouridine in mRNA</text>
        <dbReference type="Rhea" id="RHEA:56644"/>
        <dbReference type="Rhea" id="RHEA-COMP:14658"/>
        <dbReference type="Rhea" id="RHEA-COMP:14659"/>
        <dbReference type="ChEBI" id="CHEBI:65314"/>
        <dbReference type="ChEBI" id="CHEBI:65315"/>
    </reaction>
</comment>
<dbReference type="Proteomes" id="UP001454036">
    <property type="component" value="Unassembled WGS sequence"/>
</dbReference>
<dbReference type="GO" id="GO:0003723">
    <property type="term" value="F:RNA binding"/>
    <property type="evidence" value="ECO:0007669"/>
    <property type="project" value="InterPro"/>
</dbReference>
<keyword evidence="4" id="KW-0507">mRNA processing</keyword>
<dbReference type="GO" id="GO:0031119">
    <property type="term" value="P:tRNA pseudouridine synthesis"/>
    <property type="evidence" value="ECO:0007669"/>
    <property type="project" value="InterPro"/>
</dbReference>
<evidence type="ECO:0000256" key="3">
    <source>
        <dbReference type="ARBA" id="ARBA00009375"/>
    </source>
</evidence>
<evidence type="ECO:0000256" key="8">
    <source>
        <dbReference type="ARBA" id="ARBA00036943"/>
    </source>
</evidence>
<dbReference type="EMBL" id="BAABME010005231">
    <property type="protein sequence ID" value="GAA0165036.1"/>
    <property type="molecule type" value="Genomic_DNA"/>
</dbReference>
<gene>
    <name evidence="13" type="ORF">LIER_20536</name>
</gene>
<comment type="caution">
    <text evidence="13">The sequence shown here is derived from an EMBL/GenBank/DDBJ whole genome shotgun (WGS) entry which is preliminary data.</text>
</comment>
<dbReference type="FunFam" id="3.30.70.580:FF:000002">
    <property type="entry name" value="tRNA pseudouridine synthase"/>
    <property type="match status" value="1"/>
</dbReference>
<proteinExistence type="inferred from homology"/>
<dbReference type="Gene3D" id="3.30.70.580">
    <property type="entry name" value="Pseudouridine synthase I, catalytic domain, N-terminal subdomain"/>
    <property type="match status" value="1"/>
</dbReference>
<name>A0AAV3QPT6_LITER</name>
<organism evidence="13 14">
    <name type="scientific">Lithospermum erythrorhizon</name>
    <name type="common">Purple gromwell</name>
    <name type="synonym">Lithospermum officinale var. erythrorhizon</name>
    <dbReference type="NCBI Taxonomy" id="34254"/>
    <lineage>
        <taxon>Eukaryota</taxon>
        <taxon>Viridiplantae</taxon>
        <taxon>Streptophyta</taxon>
        <taxon>Embryophyta</taxon>
        <taxon>Tracheophyta</taxon>
        <taxon>Spermatophyta</taxon>
        <taxon>Magnoliopsida</taxon>
        <taxon>eudicotyledons</taxon>
        <taxon>Gunneridae</taxon>
        <taxon>Pentapetalae</taxon>
        <taxon>asterids</taxon>
        <taxon>lamiids</taxon>
        <taxon>Boraginales</taxon>
        <taxon>Boraginaceae</taxon>
        <taxon>Boraginoideae</taxon>
        <taxon>Lithospermeae</taxon>
        <taxon>Lithospermum</taxon>
    </lineage>
</organism>
<evidence type="ECO:0000256" key="5">
    <source>
        <dbReference type="ARBA" id="ARBA00022694"/>
    </source>
</evidence>
<dbReference type="GO" id="GO:1990481">
    <property type="term" value="P:mRNA pseudouridine synthesis"/>
    <property type="evidence" value="ECO:0007669"/>
    <property type="project" value="TreeGrafter"/>
</dbReference>